<accession>A0A7D5ZD86</accession>
<dbReference type="GO" id="GO:0015937">
    <property type="term" value="P:coenzyme A biosynthetic process"/>
    <property type="evidence" value="ECO:0007669"/>
    <property type="project" value="UniProtKB-UniRule"/>
</dbReference>
<dbReference type="UniPathway" id="UPA00241">
    <property type="reaction ID" value="UER00356"/>
</dbReference>
<dbReference type="Proteomes" id="UP000510822">
    <property type="component" value="Chromosome"/>
</dbReference>
<keyword evidence="5 7" id="KW-0808">Transferase</keyword>
<dbReference type="CDD" id="cd02022">
    <property type="entry name" value="DPCK"/>
    <property type="match status" value="1"/>
</dbReference>
<keyword evidence="5 7" id="KW-0418">Kinase</keyword>
<dbReference type="InterPro" id="IPR027417">
    <property type="entry name" value="P-loop_NTPase"/>
</dbReference>
<dbReference type="Gene3D" id="3.40.50.300">
    <property type="entry name" value="P-loop containing nucleotide triphosphate hydrolases"/>
    <property type="match status" value="1"/>
</dbReference>
<evidence type="ECO:0000313" key="7">
    <source>
        <dbReference type="EMBL" id="QLI81945.1"/>
    </source>
</evidence>
<dbReference type="RefSeq" id="WP_180306038.1">
    <property type="nucleotide sequence ID" value="NZ_CP058952.1"/>
</dbReference>
<dbReference type="AlphaFoldDB" id="A0A7D5ZD86"/>
<comment type="subcellular location">
    <subcellularLocation>
        <location evidence="5">Cytoplasm</location>
    </subcellularLocation>
</comment>
<dbReference type="GO" id="GO:0005524">
    <property type="term" value="F:ATP binding"/>
    <property type="evidence" value="ECO:0007669"/>
    <property type="project" value="UniProtKB-UniRule"/>
</dbReference>
<dbReference type="SUPFAM" id="SSF52540">
    <property type="entry name" value="P-loop containing nucleoside triphosphate hydrolases"/>
    <property type="match status" value="1"/>
</dbReference>
<proteinExistence type="inferred from homology"/>
<evidence type="ECO:0000256" key="5">
    <source>
        <dbReference type="HAMAP-Rule" id="MF_00376"/>
    </source>
</evidence>
<dbReference type="EC" id="2.7.1.24" evidence="5 6"/>
<dbReference type="Pfam" id="PF01121">
    <property type="entry name" value="CoaE"/>
    <property type="match status" value="1"/>
</dbReference>
<dbReference type="GO" id="GO:0005737">
    <property type="term" value="C:cytoplasm"/>
    <property type="evidence" value="ECO:0007669"/>
    <property type="project" value="UniProtKB-SubCell"/>
</dbReference>
<evidence type="ECO:0000256" key="6">
    <source>
        <dbReference type="NCBIfam" id="TIGR00152"/>
    </source>
</evidence>
<evidence type="ECO:0000256" key="2">
    <source>
        <dbReference type="ARBA" id="ARBA00022741"/>
    </source>
</evidence>
<evidence type="ECO:0000256" key="1">
    <source>
        <dbReference type="ARBA" id="ARBA00009018"/>
    </source>
</evidence>
<dbReference type="KEGG" id="cfon:HZU75_10565"/>
<dbReference type="HAMAP" id="MF_00376">
    <property type="entry name" value="Dephospho_CoA_kinase"/>
    <property type="match status" value="1"/>
</dbReference>
<evidence type="ECO:0000313" key="8">
    <source>
        <dbReference type="Proteomes" id="UP000510822"/>
    </source>
</evidence>
<keyword evidence="2 5" id="KW-0547">Nucleotide-binding</keyword>
<keyword evidence="5" id="KW-0963">Cytoplasm</keyword>
<comment type="catalytic activity">
    <reaction evidence="5">
        <text>3'-dephospho-CoA + ATP = ADP + CoA + H(+)</text>
        <dbReference type="Rhea" id="RHEA:18245"/>
        <dbReference type="ChEBI" id="CHEBI:15378"/>
        <dbReference type="ChEBI" id="CHEBI:30616"/>
        <dbReference type="ChEBI" id="CHEBI:57287"/>
        <dbReference type="ChEBI" id="CHEBI:57328"/>
        <dbReference type="ChEBI" id="CHEBI:456216"/>
        <dbReference type="EC" id="2.7.1.24"/>
    </reaction>
</comment>
<comment type="similarity">
    <text evidence="1 5">Belongs to the CoaE family.</text>
</comment>
<gene>
    <name evidence="5" type="primary">coaE</name>
    <name evidence="7" type="ORF">HZU75_10565</name>
</gene>
<dbReference type="EMBL" id="CP058952">
    <property type="protein sequence ID" value="QLI81945.1"/>
    <property type="molecule type" value="Genomic_DNA"/>
</dbReference>
<evidence type="ECO:0000256" key="4">
    <source>
        <dbReference type="ARBA" id="ARBA00022993"/>
    </source>
</evidence>
<dbReference type="PANTHER" id="PTHR10695:SF46">
    <property type="entry name" value="BIFUNCTIONAL COENZYME A SYNTHASE-RELATED"/>
    <property type="match status" value="1"/>
</dbReference>
<feature type="binding site" evidence="5">
    <location>
        <begin position="10"/>
        <end position="15"/>
    </location>
    <ligand>
        <name>ATP</name>
        <dbReference type="ChEBI" id="CHEBI:30616"/>
    </ligand>
</feature>
<sequence>MIIGLTGGIGSGKSTVAEIFAQKQIHIVDADAISHQLTQAGQPALQQISMHFGPAVINPDGNLNRSWLRDYIHNTPTARTQLEQILHPLIATECATQLRHTPQATYQLLMVPLLIEHQIFKQMCDKIIVVESNLELRIARVMQRNQINRETVVAIINNQASDEVRRQEADFLIYNNDTLESLGSQVDHIDRVLREQSNRSAQATPLF</sequence>
<organism evidence="7 8">
    <name type="scientific">Chitinibacter fontanus</name>
    <dbReference type="NCBI Taxonomy" id="1737446"/>
    <lineage>
        <taxon>Bacteria</taxon>
        <taxon>Pseudomonadati</taxon>
        <taxon>Pseudomonadota</taxon>
        <taxon>Betaproteobacteria</taxon>
        <taxon>Neisseriales</taxon>
        <taxon>Chitinibacteraceae</taxon>
        <taxon>Chitinibacter</taxon>
    </lineage>
</organism>
<dbReference type="GO" id="GO:0004140">
    <property type="term" value="F:dephospho-CoA kinase activity"/>
    <property type="evidence" value="ECO:0007669"/>
    <property type="project" value="UniProtKB-UniRule"/>
</dbReference>
<protein>
    <recommendedName>
        <fullName evidence="5 6">Dephospho-CoA kinase</fullName>
        <ecNumber evidence="5 6">2.7.1.24</ecNumber>
    </recommendedName>
    <alternativeName>
        <fullName evidence="5">Dephosphocoenzyme A kinase</fullName>
    </alternativeName>
</protein>
<evidence type="ECO:0000256" key="3">
    <source>
        <dbReference type="ARBA" id="ARBA00022840"/>
    </source>
</evidence>
<dbReference type="InterPro" id="IPR001977">
    <property type="entry name" value="Depp_CoAkinase"/>
</dbReference>
<keyword evidence="8" id="KW-1185">Reference proteome</keyword>
<reference evidence="7 8" key="1">
    <citation type="journal article" date="2016" name="Int. J. Syst. Evol. Microbiol.">
        <title>Chitinibacter fontanus sp. nov., isolated from a spring.</title>
        <authorList>
            <person name="Sheu S.Y."/>
            <person name="Li Y.S."/>
            <person name="Young C.C."/>
            <person name="Chen W.M."/>
        </authorList>
    </citation>
    <scope>NUCLEOTIDE SEQUENCE [LARGE SCALE GENOMIC DNA]</scope>
    <source>
        <strain evidence="7 8">STM-7</strain>
    </source>
</reference>
<keyword evidence="3 5" id="KW-0067">ATP-binding</keyword>
<dbReference type="PANTHER" id="PTHR10695">
    <property type="entry name" value="DEPHOSPHO-COA KINASE-RELATED"/>
    <property type="match status" value="1"/>
</dbReference>
<name>A0A7D5ZD86_9NEIS</name>
<dbReference type="NCBIfam" id="TIGR00152">
    <property type="entry name" value="dephospho-CoA kinase"/>
    <property type="match status" value="1"/>
</dbReference>
<dbReference type="PROSITE" id="PS51219">
    <property type="entry name" value="DPCK"/>
    <property type="match status" value="1"/>
</dbReference>
<comment type="pathway">
    <text evidence="5">Cofactor biosynthesis; coenzyme A biosynthesis; CoA from (R)-pantothenate: step 5/5.</text>
</comment>
<comment type="function">
    <text evidence="5">Catalyzes the phosphorylation of the 3'-hydroxyl group of dephosphocoenzyme A to form coenzyme A.</text>
</comment>
<keyword evidence="4 5" id="KW-0173">Coenzyme A biosynthesis</keyword>